<dbReference type="GO" id="GO:0006139">
    <property type="term" value="P:nucleobase-containing compound metabolic process"/>
    <property type="evidence" value="ECO:0007669"/>
    <property type="project" value="UniProtKB-ARBA"/>
</dbReference>
<proteinExistence type="predicted"/>
<evidence type="ECO:0000256" key="1">
    <source>
        <dbReference type="SAM" id="MobiDB-lite"/>
    </source>
</evidence>
<accession>A0A0F0IFC8</accession>
<reference evidence="2 3" key="1">
    <citation type="submission" date="2015-02" db="EMBL/GenBank/DDBJ databases">
        <title>Draft genome sequence of Aspergillus parasiticus SU-1.</title>
        <authorList>
            <person name="Yu J."/>
            <person name="Fedorova N."/>
            <person name="Yin Y."/>
            <person name="Losada L."/>
            <person name="Zafar N."/>
            <person name="Taujale R."/>
            <person name="Ehrlich K.C."/>
            <person name="Bhatnagar D."/>
            <person name="Cleveland T.E."/>
            <person name="Bennett J.W."/>
            <person name="Nierman W.C."/>
        </authorList>
    </citation>
    <scope>NUCLEOTIDE SEQUENCE [LARGE SCALE GENOMIC DNA]</scope>
    <source>
        <strain evidence="3">ATCC 56775 / NRRL 5862 / SRRC 143 / SU-1</strain>
    </source>
</reference>
<dbReference type="STRING" id="1403190.A0A0F0IFC8"/>
<dbReference type="Proteomes" id="UP000033540">
    <property type="component" value="Unassembled WGS sequence"/>
</dbReference>
<organism evidence="2 3">
    <name type="scientific">Aspergillus parasiticus (strain ATCC 56775 / NRRL 5862 / SRRC 143 / SU-1)</name>
    <dbReference type="NCBI Taxonomy" id="1403190"/>
    <lineage>
        <taxon>Eukaryota</taxon>
        <taxon>Fungi</taxon>
        <taxon>Dikarya</taxon>
        <taxon>Ascomycota</taxon>
        <taxon>Pezizomycotina</taxon>
        <taxon>Eurotiomycetes</taxon>
        <taxon>Eurotiomycetidae</taxon>
        <taxon>Eurotiales</taxon>
        <taxon>Aspergillaceae</taxon>
        <taxon>Aspergillus</taxon>
        <taxon>Aspergillus subgen. Circumdati</taxon>
    </lineage>
</organism>
<dbReference type="Gene3D" id="3.40.140.10">
    <property type="entry name" value="Cytidine Deaminase, domain 2"/>
    <property type="match status" value="1"/>
</dbReference>
<feature type="region of interest" description="Disordered" evidence="1">
    <location>
        <begin position="329"/>
        <end position="370"/>
    </location>
</feature>
<gene>
    <name evidence="2" type="ORF">P875_00021352</name>
</gene>
<feature type="region of interest" description="Disordered" evidence="1">
    <location>
        <begin position="259"/>
        <end position="284"/>
    </location>
</feature>
<dbReference type="InterPro" id="IPR016193">
    <property type="entry name" value="Cytidine_deaminase-like"/>
</dbReference>
<evidence type="ECO:0000313" key="3">
    <source>
        <dbReference type="Proteomes" id="UP000033540"/>
    </source>
</evidence>
<evidence type="ECO:0000313" key="2">
    <source>
        <dbReference type="EMBL" id="KJK66489.1"/>
    </source>
</evidence>
<dbReference type="SUPFAM" id="SSF53927">
    <property type="entry name" value="Cytidine deaminase-like"/>
    <property type="match status" value="1"/>
</dbReference>
<dbReference type="EMBL" id="JZEE01000306">
    <property type="protein sequence ID" value="KJK66489.1"/>
    <property type="molecule type" value="Genomic_DNA"/>
</dbReference>
<sequence>MYDSMDVQEILRGVEPLPGQVIPVRTVQEARPREEFADAYVAEISVKGASKVIKALDSAFPRDPSRPLHHLRRFAKHTQLPDGLRSTLIKGEPSMQTIFTLITPPLPDVETLQKLLAPFAPPSEIPSESTQDAGNIELRSIRVPMEPPLTVGQAEKWSKTMWPVVFNPATPRATLAPPPQTLTHVLDSIKPKAGRYLALARKVADEAENSGLGRGVGAVVVDPELEAHIGATDEDVGIHWADAVVVVAGDVRYARREAGAMSESERQLGAGPNPNVETYNSDVEGGPELHALMRAAELVANARRKQDGNESNEQIPLNRLERFFLSQSDVSGSEPLADPDDSSPVPGKYQKTDTGAIPKSTDSSQEPRLRSRAQGGYLCTDLDVYLTHEPCLCCSMGLLLSRFRAVIFPRQGRMVTGGLASEPVIAPVPVSDPADETDETFETTQDQVQDQQQLEDRKSIEHAEPQEGRLYYGLHWRKELNWRALGFEFVEDGVTEKSAEEGLAFHA</sequence>
<protein>
    <submittedName>
        <fullName evidence="2">Nucleosidedeaminase</fullName>
    </submittedName>
</protein>
<comment type="caution">
    <text evidence="2">The sequence shown here is derived from an EMBL/GenBank/DDBJ whole genome shotgun (WGS) entry which is preliminary data.</text>
</comment>
<dbReference type="AlphaFoldDB" id="A0A0F0IFC8"/>
<name>A0A0F0IFC8_ASPPU</name>
<dbReference type="OrthoDB" id="3180714at2759"/>
<dbReference type="GO" id="GO:0003824">
    <property type="term" value="F:catalytic activity"/>
    <property type="evidence" value="ECO:0007669"/>
    <property type="project" value="InterPro"/>
</dbReference>